<dbReference type="Gene3D" id="1.10.3210.10">
    <property type="entry name" value="Hypothetical protein af1432"/>
    <property type="match status" value="1"/>
</dbReference>
<proteinExistence type="predicted"/>
<evidence type="ECO:0000256" key="1">
    <source>
        <dbReference type="ARBA" id="ARBA00022801"/>
    </source>
</evidence>
<sequence>MGLGALWCCLAVAAGETAPMENRFYTSFDTETFGAHRKVDYRTAFQIDRDRIIHAHAFRKLQSKTQVFLSGEYDFYRTRLTHSMEVAQIGRSICHYLLSRGEPLGGGFQIDGDLVEAVCLAHDLGHPPFGHSGERTLQELMVRWGGFEGNAQTLHLLTSTMFQNNSGTRGMLPTRALLDGVLKYKKLFGEFPEPPRNHFLYDPQQSVRAYVLGDRTIPEAMHEGEALNAFKSVECQIMDWADDAAYSLNDIVDGVRAGFLSIERIEFWAAEHGVDSEQQAWLEQLFQAIRSDRLEIVFAQKIGGFITACRLRERSNFMSDLTNRYRFELVVSPRAEREAAFYKEMANDIIFESPQLQQMEHKARKVLVDLWQSCWRNYVERGGRVINILPGHVGRLIDSERDVTGKARRICDWLAGLTDGMIVRTYRRLFDPEFGSLRDLS</sequence>
<dbReference type="AlphaFoldDB" id="A0A1J5TY04"/>
<dbReference type="Pfam" id="PF13286">
    <property type="entry name" value="HD_assoc"/>
    <property type="match status" value="1"/>
</dbReference>
<accession>A0A1J5TY04</accession>
<dbReference type="NCBIfam" id="TIGR01353">
    <property type="entry name" value="dGTP_triPase"/>
    <property type="match status" value="1"/>
</dbReference>
<dbReference type="SMART" id="SM00471">
    <property type="entry name" value="HDc"/>
    <property type="match status" value="1"/>
</dbReference>
<feature type="domain" description="HD/PDEase" evidence="2">
    <location>
        <begin position="75"/>
        <end position="256"/>
    </location>
</feature>
<keyword evidence="1 3" id="KW-0378">Hydrolase</keyword>
<dbReference type="GO" id="GO:0006203">
    <property type="term" value="P:dGTP catabolic process"/>
    <property type="evidence" value="ECO:0007669"/>
    <property type="project" value="TreeGrafter"/>
</dbReference>
<dbReference type="InterPro" id="IPR026875">
    <property type="entry name" value="PHydrolase_assoc_dom"/>
</dbReference>
<dbReference type="InterPro" id="IPR050135">
    <property type="entry name" value="dGTPase-like"/>
</dbReference>
<reference evidence="3" key="1">
    <citation type="submission" date="2016-10" db="EMBL/GenBank/DDBJ databases">
        <title>Sequence of Gallionella enrichment culture.</title>
        <authorList>
            <person name="Poehlein A."/>
            <person name="Muehling M."/>
            <person name="Daniel R."/>
        </authorList>
    </citation>
    <scope>NUCLEOTIDE SEQUENCE</scope>
</reference>
<dbReference type="EMBL" id="MLJW01000002">
    <property type="protein sequence ID" value="OIR18684.1"/>
    <property type="molecule type" value="Genomic_DNA"/>
</dbReference>
<dbReference type="SUPFAM" id="SSF109604">
    <property type="entry name" value="HD-domain/PDEase-like"/>
    <property type="match status" value="1"/>
</dbReference>
<dbReference type="PANTHER" id="PTHR11373:SF32">
    <property type="entry name" value="DEOXYGUANOSINETRIPHOSPHATE TRIPHOSPHOHYDROLASE"/>
    <property type="match status" value="1"/>
</dbReference>
<dbReference type="GO" id="GO:0008832">
    <property type="term" value="F:dGTPase activity"/>
    <property type="evidence" value="ECO:0007669"/>
    <property type="project" value="UniProtKB-EC"/>
</dbReference>
<dbReference type="InterPro" id="IPR006261">
    <property type="entry name" value="dGTPase"/>
</dbReference>
<dbReference type="Pfam" id="PF01966">
    <property type="entry name" value="HD"/>
    <property type="match status" value="1"/>
</dbReference>
<comment type="caution">
    <text evidence="3">The sequence shown here is derived from an EMBL/GenBank/DDBJ whole genome shotgun (WGS) entry which is preliminary data.</text>
</comment>
<name>A0A1J5TY04_9ZZZZ</name>
<protein>
    <submittedName>
        <fullName evidence="3">Deoxyguanosinetriphosphate triphosphohydrolase</fullName>
        <ecNumber evidence="3">3.1.5.1</ecNumber>
    </submittedName>
</protein>
<organism evidence="3">
    <name type="scientific">mine drainage metagenome</name>
    <dbReference type="NCBI Taxonomy" id="410659"/>
    <lineage>
        <taxon>unclassified sequences</taxon>
        <taxon>metagenomes</taxon>
        <taxon>ecological metagenomes</taxon>
    </lineage>
</organism>
<evidence type="ECO:0000259" key="2">
    <source>
        <dbReference type="SMART" id="SM00471"/>
    </source>
</evidence>
<gene>
    <name evidence="3" type="primary">dgt_1</name>
    <name evidence="3" type="ORF">GALL_10240</name>
</gene>
<dbReference type="CDD" id="cd00077">
    <property type="entry name" value="HDc"/>
    <property type="match status" value="1"/>
</dbReference>
<dbReference type="InterPro" id="IPR003607">
    <property type="entry name" value="HD/PDEase_dom"/>
</dbReference>
<evidence type="ECO:0000313" key="3">
    <source>
        <dbReference type="EMBL" id="OIR18684.1"/>
    </source>
</evidence>
<dbReference type="EC" id="3.1.5.1" evidence="3"/>
<dbReference type="PANTHER" id="PTHR11373">
    <property type="entry name" value="DEOXYNUCLEOSIDE TRIPHOSPHATE TRIPHOSPHOHYDROLASE"/>
    <property type="match status" value="1"/>
</dbReference>
<dbReference type="InterPro" id="IPR006674">
    <property type="entry name" value="HD_domain"/>
</dbReference>